<dbReference type="SUPFAM" id="SSF47823">
    <property type="entry name" value="lambda integrase-like, N-terminal domain"/>
    <property type="match status" value="1"/>
</dbReference>
<name>A0AB38R6C0_RHOSG</name>
<keyword evidence="3" id="KW-1185">Reference proteome</keyword>
<evidence type="ECO:0000313" key="3">
    <source>
        <dbReference type="Proteomes" id="UP000831484"/>
    </source>
</evidence>
<dbReference type="RefSeq" id="WP_042445916.1">
    <property type="nucleotide sequence ID" value="NZ_CP096563.1"/>
</dbReference>
<dbReference type="EMBL" id="CP096563">
    <property type="protein sequence ID" value="UPU40803.1"/>
    <property type="molecule type" value="Genomic_DNA"/>
</dbReference>
<reference evidence="3" key="1">
    <citation type="journal article" date="2022" name="Environ. Microbiol.">
        <title>Functional analysis, diversity, and distribution of carbendazim hydrolases MheI and CbmA, responsible for the initial step in carbendazim degradation.</title>
        <authorList>
            <person name="Zhang M."/>
            <person name="Bai X."/>
            <person name="Li Q."/>
            <person name="Zhang L."/>
            <person name="Zhu Q."/>
            <person name="Gao S."/>
            <person name="Ke Z."/>
            <person name="Jiang M."/>
            <person name="Hu J."/>
            <person name="Qiu J."/>
            <person name="Hong Q."/>
        </authorList>
    </citation>
    <scope>NUCLEOTIDE SEQUENCE [LARGE SCALE GENOMIC DNA]</scope>
    <source>
        <strain evidence="3">djl-6</strain>
    </source>
</reference>
<dbReference type="InterPro" id="IPR010998">
    <property type="entry name" value="Integrase_recombinase_N"/>
</dbReference>
<organism evidence="2 3">
    <name type="scientific">Rhodococcus qingshengii JCM 15477</name>
    <dbReference type="NCBI Taxonomy" id="1303681"/>
    <lineage>
        <taxon>Bacteria</taxon>
        <taxon>Bacillati</taxon>
        <taxon>Actinomycetota</taxon>
        <taxon>Actinomycetes</taxon>
        <taxon>Mycobacteriales</taxon>
        <taxon>Nocardiaceae</taxon>
        <taxon>Rhodococcus</taxon>
        <taxon>Rhodococcus erythropolis group</taxon>
    </lineage>
</organism>
<keyword evidence="1" id="KW-0238">DNA-binding</keyword>
<dbReference type="Proteomes" id="UP000831484">
    <property type="component" value="Chromosome"/>
</dbReference>
<evidence type="ECO:0000313" key="2">
    <source>
        <dbReference type="EMBL" id="UPU40803.1"/>
    </source>
</evidence>
<sequence>MTQSDIQQFRHFLAQARELAQSSLADPEFHAAVRNASIRKLPNASTAATYASRWAHFKAFCRERHLAELPAAEKTLVEYIFACSSGTLSPMQRNGFPAPEAVATIEGRVSAIKYFHGHHSVPYLSGNVASAENIRSVLSALKAVMNEEESAGESQMPWREFRQAVGALSAESPLERAILLVSHFGRLSPQQVVSLNFEDVSFGKASEPIQLSIGGPDIREPELVDLPILSDVQMSPTSALRSWILHRGRSDGPLFPADIRTMERSKPSRVDLILADALDRAGLDPSQYTDHTLQCGRLVRKADVL</sequence>
<dbReference type="AlphaFoldDB" id="A0AB38R6C0"/>
<gene>
    <name evidence="2" type="ORF">M0639_17145</name>
</gene>
<dbReference type="Gene3D" id="1.10.150.130">
    <property type="match status" value="1"/>
</dbReference>
<accession>A0AB38R6C0</accession>
<evidence type="ECO:0000256" key="1">
    <source>
        <dbReference type="ARBA" id="ARBA00023125"/>
    </source>
</evidence>
<proteinExistence type="predicted"/>
<dbReference type="GO" id="GO:0003677">
    <property type="term" value="F:DNA binding"/>
    <property type="evidence" value="ECO:0007669"/>
    <property type="project" value="UniProtKB-KW"/>
</dbReference>
<protein>
    <submittedName>
        <fullName evidence="2">Uncharacterized protein</fullName>
    </submittedName>
</protein>